<dbReference type="InterPro" id="IPR005662">
    <property type="entry name" value="GTPase_Era-like"/>
</dbReference>
<feature type="binding site" evidence="7">
    <location>
        <begin position="15"/>
        <end position="22"/>
    </location>
    <ligand>
        <name>GTP</name>
        <dbReference type="ChEBI" id="CHEBI:37565"/>
    </ligand>
</feature>
<dbReference type="SUPFAM" id="SSF52540">
    <property type="entry name" value="P-loop containing nucleoside triphosphate hydrolases"/>
    <property type="match status" value="1"/>
</dbReference>
<comment type="function">
    <text evidence="7">An essential GTPase that binds both GDP and GTP, with rapid nucleotide exchange. Plays a role in 16S rRNA processing and 30S ribosomal subunit biogenesis and possibly also in cell cycle regulation and energy metabolism.</text>
</comment>
<reference evidence="12 13" key="1">
    <citation type="submission" date="2011-11" db="EMBL/GenBank/DDBJ databases">
        <title>Improved High-Quality Draft sequence of Beggiatoa alba B18lD.</title>
        <authorList>
            <consortium name="US DOE Joint Genome Institute"/>
            <person name="Lucas S."/>
            <person name="Han J."/>
            <person name="Lapidus A."/>
            <person name="Cheng J.-F."/>
            <person name="Goodwin L."/>
            <person name="Pitluck S."/>
            <person name="Peters L."/>
            <person name="Mikhailova N."/>
            <person name="Held B."/>
            <person name="Detter J.C."/>
            <person name="Han C."/>
            <person name="Tapia R."/>
            <person name="Land M."/>
            <person name="Hauser L."/>
            <person name="Kyrpides N."/>
            <person name="Ivanova N."/>
            <person name="Pagani I."/>
            <person name="Samuel K."/>
            <person name="Teske A."/>
            <person name="Mueller J."/>
            <person name="Woyke T."/>
        </authorList>
    </citation>
    <scope>NUCLEOTIDE SEQUENCE [LARGE SCALE GENOMIC DNA]</scope>
    <source>
        <strain evidence="12 13">B18LD</strain>
    </source>
</reference>
<dbReference type="EMBL" id="JH600070">
    <property type="protein sequence ID" value="EIJ42946.1"/>
    <property type="molecule type" value="Genomic_DNA"/>
</dbReference>
<dbReference type="InterPro" id="IPR015946">
    <property type="entry name" value="KH_dom-like_a/b"/>
</dbReference>
<dbReference type="InterPro" id="IPR004044">
    <property type="entry name" value="KH_dom_type_2"/>
</dbReference>
<feature type="region of interest" description="G2" evidence="8">
    <location>
        <begin position="41"/>
        <end position="45"/>
    </location>
</feature>
<keyword evidence="13" id="KW-1185">Reference proteome</keyword>
<keyword evidence="6 7" id="KW-0342">GTP-binding</keyword>
<keyword evidence="4 7" id="KW-0547">Nucleotide-binding</keyword>
<dbReference type="GO" id="GO:0070181">
    <property type="term" value="F:small ribosomal subunit rRNA binding"/>
    <property type="evidence" value="ECO:0007669"/>
    <property type="project" value="UniProtKB-UniRule"/>
</dbReference>
<protein>
    <recommendedName>
        <fullName evidence="2 7">GTPase Era</fullName>
    </recommendedName>
</protein>
<feature type="region of interest" description="G4" evidence="8">
    <location>
        <begin position="124"/>
        <end position="127"/>
    </location>
</feature>
<evidence type="ECO:0000259" key="11">
    <source>
        <dbReference type="PROSITE" id="PS51713"/>
    </source>
</evidence>
<keyword evidence="7" id="KW-1003">Cell membrane</keyword>
<dbReference type="InterPro" id="IPR009019">
    <property type="entry name" value="KH_sf_prok-type"/>
</dbReference>
<keyword evidence="3 7" id="KW-0690">Ribosome biogenesis</keyword>
<evidence type="ECO:0000313" key="13">
    <source>
        <dbReference type="Proteomes" id="UP000005744"/>
    </source>
</evidence>
<dbReference type="GO" id="GO:0003924">
    <property type="term" value="F:GTPase activity"/>
    <property type="evidence" value="ECO:0007669"/>
    <property type="project" value="UniProtKB-UniRule"/>
</dbReference>
<dbReference type="Pfam" id="PF01926">
    <property type="entry name" value="MMR_HSR1"/>
    <property type="match status" value="1"/>
</dbReference>
<sequence length="299" mass="34274">METDNYRCGYVAIVGRPNVGKSTLLNHLLAQKISITSRKPQTTRHRLLGIKTEEHAQIVYVDTPGLHQDKHTAMNRYLNRTALGSLDGVDLVVWLVEALAWTEEDAHVLNVLENMNIPVILGVNKVDKIADKALLLPFLETITQKRDFLAVFPLSALRSINLDELEKQIVAELPLSPPLFPADQITDRSERFFVAEIIREKLIRRLGAELPYRLSVQIEYFTQEEKHIHISAIIWVEREGQKAIVIGKQGHVLKKVGEEARKDIELMIEQKVFLQLWVKVKQGWHDDDRALRQLGYTDE</sequence>
<feature type="binding site" evidence="7">
    <location>
        <begin position="62"/>
        <end position="66"/>
    </location>
    <ligand>
        <name>GTP</name>
        <dbReference type="ChEBI" id="CHEBI:37565"/>
    </ligand>
</feature>
<keyword evidence="7" id="KW-0472">Membrane</keyword>
<comment type="subcellular location">
    <subcellularLocation>
        <location evidence="7">Cytoplasm</location>
    </subcellularLocation>
    <subcellularLocation>
        <location evidence="7">Cell membrane</location>
        <topology evidence="7">Peripheral membrane protein</topology>
    </subcellularLocation>
</comment>
<dbReference type="PANTHER" id="PTHR42698">
    <property type="entry name" value="GTPASE ERA"/>
    <property type="match status" value="1"/>
</dbReference>
<evidence type="ECO:0000313" key="12">
    <source>
        <dbReference type="EMBL" id="EIJ42946.1"/>
    </source>
</evidence>
<dbReference type="FunFam" id="3.30.300.20:FF:000003">
    <property type="entry name" value="GTPase Era"/>
    <property type="match status" value="1"/>
</dbReference>
<feature type="domain" description="Era-type G" evidence="11">
    <location>
        <begin position="7"/>
        <end position="178"/>
    </location>
</feature>
<dbReference type="CDD" id="cd04163">
    <property type="entry name" value="Era"/>
    <property type="match status" value="1"/>
</dbReference>
<dbReference type="InterPro" id="IPR027417">
    <property type="entry name" value="P-loop_NTPase"/>
</dbReference>
<feature type="region of interest" description="G1" evidence="8">
    <location>
        <begin position="15"/>
        <end position="22"/>
    </location>
</feature>
<name>I3CH53_9GAMM</name>
<dbReference type="HAMAP" id="MF_00367">
    <property type="entry name" value="GTPase_Era"/>
    <property type="match status" value="1"/>
</dbReference>
<evidence type="ECO:0000259" key="10">
    <source>
        <dbReference type="PROSITE" id="PS50823"/>
    </source>
</evidence>
<evidence type="ECO:0000256" key="9">
    <source>
        <dbReference type="RuleBase" id="RU003761"/>
    </source>
</evidence>
<evidence type="ECO:0000256" key="4">
    <source>
        <dbReference type="ARBA" id="ARBA00022741"/>
    </source>
</evidence>
<evidence type="ECO:0000256" key="5">
    <source>
        <dbReference type="ARBA" id="ARBA00022884"/>
    </source>
</evidence>
<dbReference type="PROSITE" id="PS50823">
    <property type="entry name" value="KH_TYPE_2"/>
    <property type="match status" value="1"/>
</dbReference>
<dbReference type="GO" id="GO:0005525">
    <property type="term" value="F:GTP binding"/>
    <property type="evidence" value="ECO:0007669"/>
    <property type="project" value="UniProtKB-UniRule"/>
</dbReference>
<feature type="domain" description="KH type-2" evidence="10">
    <location>
        <begin position="198"/>
        <end position="282"/>
    </location>
</feature>
<dbReference type="eggNOG" id="COG1159">
    <property type="taxonomic scope" value="Bacteria"/>
</dbReference>
<comment type="subunit">
    <text evidence="7">Monomer.</text>
</comment>
<dbReference type="PRINTS" id="PR00326">
    <property type="entry name" value="GTP1OBG"/>
</dbReference>
<evidence type="ECO:0000256" key="2">
    <source>
        <dbReference type="ARBA" id="ARBA00020484"/>
    </source>
</evidence>
<dbReference type="OrthoDB" id="9805918at2"/>
<dbReference type="FunFam" id="3.40.50.300:FF:000094">
    <property type="entry name" value="GTPase Era"/>
    <property type="match status" value="1"/>
</dbReference>
<feature type="region of interest" description="G5" evidence="8">
    <location>
        <begin position="154"/>
        <end position="156"/>
    </location>
</feature>
<dbReference type="HOGENOM" id="CLU_038009_1_2_6"/>
<dbReference type="NCBIfam" id="TIGR00231">
    <property type="entry name" value="small_GTP"/>
    <property type="match status" value="1"/>
</dbReference>
<accession>I3CH53</accession>
<dbReference type="NCBIfam" id="NF000908">
    <property type="entry name" value="PRK00089.1"/>
    <property type="match status" value="1"/>
</dbReference>
<dbReference type="GO" id="GO:0043024">
    <property type="term" value="F:ribosomal small subunit binding"/>
    <property type="evidence" value="ECO:0007669"/>
    <property type="project" value="TreeGrafter"/>
</dbReference>
<dbReference type="STRING" id="395493.BegalDRAFT_2081"/>
<dbReference type="InterPro" id="IPR005225">
    <property type="entry name" value="Small_GTP-bd"/>
</dbReference>
<dbReference type="Gene3D" id="3.30.300.20">
    <property type="match status" value="1"/>
</dbReference>
<dbReference type="PROSITE" id="PS51713">
    <property type="entry name" value="G_ERA"/>
    <property type="match status" value="1"/>
</dbReference>
<dbReference type="InterPro" id="IPR030388">
    <property type="entry name" value="G_ERA_dom"/>
</dbReference>
<dbReference type="GO" id="GO:0005829">
    <property type="term" value="C:cytosol"/>
    <property type="evidence" value="ECO:0007669"/>
    <property type="project" value="TreeGrafter"/>
</dbReference>
<comment type="similarity">
    <text evidence="1 7 8 9">Belongs to the TRAFAC class TrmE-Era-EngA-EngB-Septin-like GTPase superfamily. Era GTPase family.</text>
</comment>
<dbReference type="GO" id="GO:0000028">
    <property type="term" value="P:ribosomal small subunit assembly"/>
    <property type="evidence" value="ECO:0007669"/>
    <property type="project" value="TreeGrafter"/>
</dbReference>
<dbReference type="InterPro" id="IPR006073">
    <property type="entry name" value="GTP-bd"/>
</dbReference>
<evidence type="ECO:0000256" key="1">
    <source>
        <dbReference type="ARBA" id="ARBA00007921"/>
    </source>
</evidence>
<dbReference type="NCBIfam" id="TIGR00436">
    <property type="entry name" value="era"/>
    <property type="match status" value="1"/>
</dbReference>
<dbReference type="Gene3D" id="3.40.50.300">
    <property type="entry name" value="P-loop containing nucleotide triphosphate hydrolases"/>
    <property type="match status" value="1"/>
</dbReference>
<dbReference type="SUPFAM" id="SSF54814">
    <property type="entry name" value="Prokaryotic type KH domain (KH-domain type II)"/>
    <property type="match status" value="1"/>
</dbReference>
<keyword evidence="7" id="KW-0963">Cytoplasm</keyword>
<evidence type="ECO:0000256" key="7">
    <source>
        <dbReference type="HAMAP-Rule" id="MF_00367"/>
    </source>
</evidence>
<feature type="region of interest" description="G3" evidence="8">
    <location>
        <begin position="62"/>
        <end position="65"/>
    </location>
</feature>
<dbReference type="CDD" id="cd22534">
    <property type="entry name" value="KH-II_Era"/>
    <property type="match status" value="1"/>
</dbReference>
<organism evidence="12 13">
    <name type="scientific">Beggiatoa alba B18LD</name>
    <dbReference type="NCBI Taxonomy" id="395493"/>
    <lineage>
        <taxon>Bacteria</taxon>
        <taxon>Pseudomonadati</taxon>
        <taxon>Pseudomonadota</taxon>
        <taxon>Gammaproteobacteria</taxon>
        <taxon>Thiotrichales</taxon>
        <taxon>Thiotrichaceae</taxon>
        <taxon>Beggiatoa</taxon>
    </lineage>
</organism>
<dbReference type="RefSeq" id="WP_002686200.1">
    <property type="nucleotide sequence ID" value="NZ_JH600070.1"/>
</dbReference>
<dbReference type="GO" id="GO:0005886">
    <property type="term" value="C:plasma membrane"/>
    <property type="evidence" value="ECO:0007669"/>
    <property type="project" value="UniProtKB-SubCell"/>
</dbReference>
<evidence type="ECO:0000256" key="6">
    <source>
        <dbReference type="ARBA" id="ARBA00023134"/>
    </source>
</evidence>
<gene>
    <name evidence="7" type="primary">era</name>
    <name evidence="12" type="ORF">BegalDRAFT_2081</name>
</gene>
<dbReference type="PANTHER" id="PTHR42698:SF1">
    <property type="entry name" value="GTPASE ERA, MITOCHONDRIAL"/>
    <property type="match status" value="1"/>
</dbReference>
<dbReference type="AlphaFoldDB" id="I3CH53"/>
<dbReference type="Pfam" id="PF07650">
    <property type="entry name" value="KH_2"/>
    <property type="match status" value="1"/>
</dbReference>
<keyword evidence="5 7" id="KW-0694">RNA-binding</keyword>
<feature type="binding site" evidence="7">
    <location>
        <begin position="124"/>
        <end position="127"/>
    </location>
    <ligand>
        <name>GTP</name>
        <dbReference type="ChEBI" id="CHEBI:37565"/>
    </ligand>
</feature>
<evidence type="ECO:0000256" key="8">
    <source>
        <dbReference type="PROSITE-ProRule" id="PRU01050"/>
    </source>
</evidence>
<keyword evidence="7" id="KW-0699">rRNA-binding</keyword>
<evidence type="ECO:0000256" key="3">
    <source>
        <dbReference type="ARBA" id="ARBA00022517"/>
    </source>
</evidence>
<dbReference type="Proteomes" id="UP000005744">
    <property type="component" value="Unassembled WGS sequence"/>
</dbReference>
<proteinExistence type="inferred from homology"/>